<dbReference type="Gene3D" id="2.130.10.10">
    <property type="entry name" value="YVTN repeat-like/Quinoprotein amine dehydrogenase"/>
    <property type="match status" value="5"/>
</dbReference>
<dbReference type="PANTHER" id="PTHR19879:SF9">
    <property type="entry name" value="TRANSCRIPTION INITIATION FACTOR TFIID SUBUNIT 5"/>
    <property type="match status" value="1"/>
</dbReference>
<dbReference type="PRINTS" id="PR00320">
    <property type="entry name" value="GPROTEINBRPT"/>
</dbReference>
<feature type="repeat" description="WD" evidence="3">
    <location>
        <begin position="1459"/>
        <end position="1500"/>
    </location>
</feature>
<evidence type="ECO:0000259" key="5">
    <source>
        <dbReference type="PROSITE" id="PS50104"/>
    </source>
</evidence>
<dbReference type="EMBL" id="BLAE01000085">
    <property type="protein sequence ID" value="GES15852.1"/>
    <property type="molecule type" value="Genomic_DNA"/>
</dbReference>
<dbReference type="OrthoDB" id="414967at2"/>
<dbReference type="InterPro" id="IPR054571">
    <property type="entry name" value="NA-iREase3_dom"/>
</dbReference>
<evidence type="ECO:0000256" key="1">
    <source>
        <dbReference type="ARBA" id="ARBA00022574"/>
    </source>
</evidence>
<dbReference type="InterPro" id="IPR007111">
    <property type="entry name" value="NACHT_NTPase"/>
</dbReference>
<feature type="repeat" description="WD" evidence="3">
    <location>
        <begin position="1712"/>
        <end position="1753"/>
    </location>
</feature>
<dbReference type="Proteomes" id="UP000331127">
    <property type="component" value="Unassembled WGS sequence"/>
</dbReference>
<comment type="caution">
    <text evidence="7">The sequence shown here is derived from an EMBL/GenBank/DDBJ whole genome shotgun (WGS) entry which is preliminary data.</text>
</comment>
<dbReference type="PROSITE" id="PS00678">
    <property type="entry name" value="WD_REPEATS_1"/>
    <property type="match status" value="6"/>
</dbReference>
<dbReference type="SUPFAM" id="SSF56300">
    <property type="entry name" value="Metallo-dependent phosphatases"/>
    <property type="match status" value="1"/>
</dbReference>
<dbReference type="InterPro" id="IPR036322">
    <property type="entry name" value="WD40_repeat_dom_sf"/>
</dbReference>
<keyword evidence="1 3" id="KW-0853">WD repeat</keyword>
<dbReference type="SMART" id="SM00255">
    <property type="entry name" value="TIR"/>
    <property type="match status" value="1"/>
</dbReference>
<dbReference type="InterPro" id="IPR000157">
    <property type="entry name" value="TIR_dom"/>
</dbReference>
<dbReference type="Pfam" id="PF22739">
    <property type="entry name" value="NA-iREase3"/>
    <property type="match status" value="1"/>
</dbReference>
<dbReference type="Pfam" id="PF00805">
    <property type="entry name" value="Pentapeptide"/>
    <property type="match status" value="1"/>
</dbReference>
<gene>
    <name evidence="7" type="ORF">Amac_094500</name>
</gene>
<protein>
    <recommendedName>
        <fullName evidence="9">TIR domain-containing protein</fullName>
    </recommendedName>
</protein>
<name>A0A5M3X5J2_9ACTN</name>
<dbReference type="PANTHER" id="PTHR19879">
    <property type="entry name" value="TRANSCRIPTION INITIATION FACTOR TFIID"/>
    <property type="match status" value="1"/>
</dbReference>
<evidence type="ECO:0000256" key="3">
    <source>
        <dbReference type="PROSITE-ProRule" id="PRU00221"/>
    </source>
</evidence>
<dbReference type="SUPFAM" id="SSF52200">
    <property type="entry name" value="Toll/Interleukin receptor TIR domain"/>
    <property type="match status" value="1"/>
</dbReference>
<feature type="repeat" description="WD" evidence="3">
    <location>
        <begin position="1585"/>
        <end position="1617"/>
    </location>
</feature>
<evidence type="ECO:0000256" key="4">
    <source>
        <dbReference type="SAM" id="MobiDB-lite"/>
    </source>
</evidence>
<dbReference type="SUPFAM" id="SSF141571">
    <property type="entry name" value="Pentapeptide repeat-like"/>
    <property type="match status" value="1"/>
</dbReference>
<keyword evidence="2" id="KW-0677">Repeat</keyword>
<dbReference type="InterPro" id="IPR027417">
    <property type="entry name" value="P-loop_NTPase"/>
</dbReference>
<dbReference type="InterPro" id="IPR015943">
    <property type="entry name" value="WD40/YVTN_repeat-like_dom_sf"/>
</dbReference>
<dbReference type="InterPro" id="IPR001680">
    <property type="entry name" value="WD40_rpt"/>
</dbReference>
<feature type="repeat" description="WD" evidence="3">
    <location>
        <begin position="1754"/>
        <end position="1795"/>
    </location>
</feature>
<accession>A0A5M3X5J2</accession>
<dbReference type="PROSITE" id="PS50104">
    <property type="entry name" value="TIR"/>
    <property type="match status" value="1"/>
</dbReference>
<feature type="repeat" description="WD" evidence="3">
    <location>
        <begin position="1501"/>
        <end position="1542"/>
    </location>
</feature>
<dbReference type="PROSITE" id="PS50082">
    <property type="entry name" value="WD_REPEATS_2"/>
    <property type="match status" value="13"/>
</dbReference>
<dbReference type="InterPro" id="IPR035897">
    <property type="entry name" value="Toll_tir_struct_dom_sf"/>
</dbReference>
<dbReference type="SUPFAM" id="SSF50998">
    <property type="entry name" value="Quinoprotein alcohol dehydrogenase-like"/>
    <property type="match status" value="1"/>
</dbReference>
<feature type="repeat" description="WD" evidence="3">
    <location>
        <begin position="1333"/>
        <end position="1374"/>
    </location>
</feature>
<dbReference type="SUPFAM" id="SSF52540">
    <property type="entry name" value="P-loop containing nucleoside triphosphate hydrolases"/>
    <property type="match status" value="1"/>
</dbReference>
<feature type="repeat" description="WD" evidence="3">
    <location>
        <begin position="1796"/>
        <end position="1837"/>
    </location>
</feature>
<feature type="repeat" description="WD" evidence="3">
    <location>
        <begin position="1670"/>
        <end position="1711"/>
    </location>
</feature>
<sequence>MERPTDIFISYSPADERWATWLAWELEAAGYRTMLQAWDFVPGTNFVDFMDRGVKESAIVLALLTENYMGSRFGRLEWQAALRANPDNPGKKLITVRLEDCQVDGLLSTITWVDLLGVTDPDHARGLLLTRIREALTGRAKPVAGPNFPSEAAARTPSPLAFPQPRVLTGQGRARRAPVVPPTFPAGFHAQGQRGSVSVLHLAGPRFGRTLGHEAPLSPEALQARVFAELIQLTDGGVPRPELLVVTGDLTATGSRKQSAMAMDFLTGLRALVGLEPQRMIVVPGAKDVNIAACEAYFHHCRADDEHPEPPYWPKWRHFASLFEELYQGLDSIMFDSAQPWTLFAIPEIKVVVAGLNSTMALSHRPEDDHGLVGESQAAWFAERLRPFEREGWLRIGALYHNLRAGQSDSLTDRASVEALLGGKLHAVLQGSGGGEPVELGSGALCLPGLAPGRHQVLEFTPGGVGVHRIGAEARRVERSWSSVSGVYPAVSGPADNGMMEVAEPLPIAAPDPRADLLERIAEACESRFERTVIRTVESDPPRLRVTYREEDFVRQFWVGAVVGEPTAADVDAFARQVHAGSMEQSAELVYLGAAPPSALRDEAARRGVRLRSLVEFQGLVDLSEYAIRQTNRLNDDPAYPAHLYVPQDFRELDRPESGVRHDLAGELISLLGGEHGRFILLLGDFGRGKTFVLREVVRRMTADTAQIIPILIDLRTLDKAHSVEGLIAAHLANHGEEHIDLKAFQYMLRQGRIVLFFDGFDELVTRVTYDRAADHLETLLQAAQDRAKIVVASRTQHFKSDQQVFTNLGGMVGVLPQRRVLSVEGFSNEQILAYLVNAYGDRKRAEERLRLLDGIEDLSGLARNPRMLSFIAQLAEDRLRTVADARHTVSAAVLYQEILDSWLQFEQVRLGNLPGVQAGLEVADLWAAVHTLAMRLWETNEPFLRLAELAEVADTLSGLADGRMSGEQAAHTVGTASLLVRTSEGLFGFIHGSVAEWLVAHHIADEFTAGGETPKALSRRVLSQLTVDFLCDLAEARHCQSWADKVLADPAAEDVSRRNALKIITRLRTPARTNLRGARLRGEDLSHRDLQEVDLTDADLTDARLVGANLSRAVLRGTKLAGAWLDEARLTGADLRGADLSRTRLARTDLRDATIAGSRWSRAILINVRAGERLLSAPELRDAAIVPGSPIEAQLAPATVGVPYGFHPGTSRLPNAIAYDPEGQIFAVGSDDGGVQIFEAPSGQPLRTLHGHRDRAYALAFGSQMLLASGSADGNVRIWDTATGLCTHILKVHPEGVWPLLFNEGGTLLAAGSADGVIRVWHAHSGELLCSLPGHTAPVYTAVFGPGGDTLITGDASATVRVWDLTTGEVRSVLSEGTGPVYRLVLSPDRVLLAAGDQYGLVRVFETATGAIRHELQGHPGRVYAVDFHPAGHLLATGDTEGVMRIWDLRAPHTPRQLAGHTGAVYQVSFTPDGKTLISADSNGSLRLWDAETGRPSKRLAGHRGSIWPFAIRPDSSQLATTGNDDSIRLWDLGTGQVTRTLRGHGRRVSSVDFSPDGSMLASSGNDGIVRIWDPHSGRLLEKLTGVGDQLTSAVFSPDGERIATATNDGGVHLWQTGGRWPFERELDIDTDYVWAQAFSPDGMVLATANDDDSVRLWYRTSNKLMVNLADHRGRVRSIDFSPDGHLVATGCDDRAVRVWDAATGECLRVMRGHEDRVYKVVFNPAGTVLASISNDGRARIWDHATGAELHVLERHAGRLWTGAFTPDGAMLATAGDDLVIRLWDVRTGEHLHTLPGHARRVFSVVFSPTEPLMASAGDDGTIILWDLSTPEPTRKVTLLGIPDGWAAFAPDGRYKQEGDVHGEFWYAIAMCRFEPGELDSHLGAVRRLVADEEF</sequence>
<dbReference type="InterPro" id="IPR020472">
    <property type="entry name" value="WD40_PAC1"/>
</dbReference>
<dbReference type="Pfam" id="PF05729">
    <property type="entry name" value="NACHT"/>
    <property type="match status" value="1"/>
</dbReference>
<feature type="repeat" description="WD" evidence="3">
    <location>
        <begin position="1417"/>
        <end position="1458"/>
    </location>
</feature>
<evidence type="ECO:0000256" key="2">
    <source>
        <dbReference type="ARBA" id="ARBA00022737"/>
    </source>
</evidence>
<reference evidence="7 8" key="1">
    <citation type="submission" date="2019-10" db="EMBL/GenBank/DDBJ databases">
        <title>Whole genome shotgun sequence of Acrocarpospora macrocephala NBRC 16266.</title>
        <authorList>
            <person name="Ichikawa N."/>
            <person name="Kimura A."/>
            <person name="Kitahashi Y."/>
            <person name="Komaki H."/>
            <person name="Oguchi A."/>
        </authorList>
    </citation>
    <scope>NUCLEOTIDE SEQUENCE [LARGE SCALE GENOMIC DNA]</scope>
    <source>
        <strain evidence="7 8">NBRC 16266</strain>
    </source>
</reference>
<organism evidence="7 8">
    <name type="scientific">Acrocarpospora macrocephala</name>
    <dbReference type="NCBI Taxonomy" id="150177"/>
    <lineage>
        <taxon>Bacteria</taxon>
        <taxon>Bacillati</taxon>
        <taxon>Actinomycetota</taxon>
        <taxon>Actinomycetes</taxon>
        <taxon>Streptosporangiales</taxon>
        <taxon>Streptosporangiaceae</taxon>
        <taxon>Acrocarpospora</taxon>
    </lineage>
</organism>
<dbReference type="SUPFAM" id="SSF50978">
    <property type="entry name" value="WD40 repeat-like"/>
    <property type="match status" value="2"/>
</dbReference>
<dbReference type="Gene3D" id="3.60.21.10">
    <property type="match status" value="1"/>
</dbReference>
<dbReference type="Pfam" id="PF00400">
    <property type="entry name" value="WD40"/>
    <property type="match status" value="13"/>
</dbReference>
<dbReference type="CDD" id="cd00200">
    <property type="entry name" value="WD40"/>
    <property type="match status" value="2"/>
</dbReference>
<dbReference type="Gene3D" id="2.160.20.80">
    <property type="entry name" value="E3 ubiquitin-protein ligase SopA"/>
    <property type="match status" value="1"/>
</dbReference>
<dbReference type="InterPro" id="IPR001646">
    <property type="entry name" value="5peptide_repeat"/>
</dbReference>
<keyword evidence="8" id="KW-1185">Reference proteome</keyword>
<feature type="domain" description="NACHT" evidence="6">
    <location>
        <begin position="678"/>
        <end position="796"/>
    </location>
</feature>
<feature type="repeat" description="WD" evidence="3">
    <location>
        <begin position="1250"/>
        <end position="1290"/>
    </location>
</feature>
<dbReference type="PROSITE" id="PS50837">
    <property type="entry name" value="NACHT"/>
    <property type="match status" value="1"/>
</dbReference>
<feature type="domain" description="TIR" evidence="5">
    <location>
        <begin position="3"/>
        <end position="136"/>
    </location>
</feature>
<feature type="region of interest" description="Disordered" evidence="4">
    <location>
        <begin position="143"/>
        <end position="163"/>
    </location>
</feature>
<evidence type="ECO:0000313" key="7">
    <source>
        <dbReference type="EMBL" id="GES15852.1"/>
    </source>
</evidence>
<dbReference type="InterPro" id="IPR029052">
    <property type="entry name" value="Metallo-depent_PP-like"/>
</dbReference>
<evidence type="ECO:0008006" key="9">
    <source>
        <dbReference type="Google" id="ProtNLM"/>
    </source>
</evidence>
<dbReference type="RefSeq" id="WP_155360941.1">
    <property type="nucleotide sequence ID" value="NZ_BAAAHL010000017.1"/>
</dbReference>
<dbReference type="SMART" id="SM00320">
    <property type="entry name" value="WD40"/>
    <property type="match status" value="15"/>
</dbReference>
<dbReference type="InterPro" id="IPR011047">
    <property type="entry name" value="Quinoprotein_ADH-like_sf"/>
</dbReference>
<dbReference type="PROSITE" id="PS50294">
    <property type="entry name" value="WD_REPEATS_REGION"/>
    <property type="match status" value="13"/>
</dbReference>
<feature type="repeat" description="WD" evidence="3">
    <location>
        <begin position="1543"/>
        <end position="1584"/>
    </location>
</feature>
<feature type="repeat" description="WD" evidence="3">
    <location>
        <begin position="1628"/>
        <end position="1669"/>
    </location>
</feature>
<feature type="repeat" description="WD" evidence="3">
    <location>
        <begin position="1291"/>
        <end position="1332"/>
    </location>
</feature>
<evidence type="ECO:0000313" key="8">
    <source>
        <dbReference type="Proteomes" id="UP000331127"/>
    </source>
</evidence>
<dbReference type="Gene3D" id="3.40.50.10140">
    <property type="entry name" value="Toll/interleukin-1 receptor homology (TIR) domain"/>
    <property type="match status" value="1"/>
</dbReference>
<evidence type="ECO:0000259" key="6">
    <source>
        <dbReference type="PROSITE" id="PS50837"/>
    </source>
</evidence>
<dbReference type="Gene3D" id="3.40.50.300">
    <property type="entry name" value="P-loop containing nucleotide triphosphate hydrolases"/>
    <property type="match status" value="1"/>
</dbReference>
<dbReference type="InterPro" id="IPR019775">
    <property type="entry name" value="WD40_repeat_CS"/>
</dbReference>
<dbReference type="Pfam" id="PF13676">
    <property type="entry name" value="TIR_2"/>
    <property type="match status" value="1"/>
</dbReference>
<dbReference type="GO" id="GO:0007165">
    <property type="term" value="P:signal transduction"/>
    <property type="evidence" value="ECO:0007669"/>
    <property type="project" value="InterPro"/>
</dbReference>
<proteinExistence type="predicted"/>